<keyword evidence="1" id="KW-0732">Signal</keyword>
<proteinExistence type="predicted"/>
<dbReference type="Proteomes" id="UP000199071">
    <property type="component" value="Unassembled WGS sequence"/>
</dbReference>
<organism evidence="2 3">
    <name type="scientific">Bauldia litoralis</name>
    <dbReference type="NCBI Taxonomy" id="665467"/>
    <lineage>
        <taxon>Bacteria</taxon>
        <taxon>Pseudomonadati</taxon>
        <taxon>Pseudomonadota</taxon>
        <taxon>Alphaproteobacteria</taxon>
        <taxon>Hyphomicrobiales</taxon>
        <taxon>Kaistiaceae</taxon>
        <taxon>Bauldia</taxon>
    </lineage>
</organism>
<gene>
    <name evidence="2" type="ORF">SAMN02982931_01243</name>
</gene>
<keyword evidence="3" id="KW-1185">Reference proteome</keyword>
<dbReference type="EMBL" id="FMXQ01000002">
    <property type="protein sequence ID" value="SDB15780.1"/>
    <property type="molecule type" value="Genomic_DNA"/>
</dbReference>
<sequence>MNFWIHSTIAATSLAATVAVAFAGAAVYDAGGPTVATKSDRLEIATTAPADINYVTVESRGDQVSVLERVPVTMTASNATETPADLIAQ</sequence>
<reference evidence="2 3" key="1">
    <citation type="submission" date="2016-10" db="EMBL/GenBank/DDBJ databases">
        <authorList>
            <person name="de Groot N.N."/>
        </authorList>
    </citation>
    <scope>NUCLEOTIDE SEQUENCE [LARGE SCALE GENOMIC DNA]</scope>
    <source>
        <strain evidence="2 3">ATCC 35022</strain>
    </source>
</reference>
<dbReference type="AlphaFoldDB" id="A0A1G6B546"/>
<evidence type="ECO:0000256" key="1">
    <source>
        <dbReference type="SAM" id="SignalP"/>
    </source>
</evidence>
<feature type="signal peptide" evidence="1">
    <location>
        <begin position="1"/>
        <end position="25"/>
    </location>
</feature>
<name>A0A1G6B546_9HYPH</name>
<evidence type="ECO:0000313" key="2">
    <source>
        <dbReference type="EMBL" id="SDB15780.1"/>
    </source>
</evidence>
<accession>A0A1G6B546</accession>
<evidence type="ECO:0000313" key="3">
    <source>
        <dbReference type="Proteomes" id="UP000199071"/>
    </source>
</evidence>
<protein>
    <submittedName>
        <fullName evidence="2">Uncharacterized protein</fullName>
    </submittedName>
</protein>
<dbReference type="RefSeq" id="WP_090875516.1">
    <property type="nucleotide sequence ID" value="NZ_FMXQ01000002.1"/>
</dbReference>
<feature type="chain" id="PRO_5011551393" evidence="1">
    <location>
        <begin position="26"/>
        <end position="89"/>
    </location>
</feature>